<proteinExistence type="predicted"/>
<feature type="region of interest" description="Disordered" evidence="6">
    <location>
        <begin position="287"/>
        <end position="309"/>
    </location>
</feature>
<evidence type="ECO:0000313" key="9">
    <source>
        <dbReference type="Proteomes" id="UP000198341"/>
    </source>
</evidence>
<evidence type="ECO:0000256" key="3">
    <source>
        <dbReference type="ARBA" id="ARBA00022771"/>
    </source>
</evidence>
<dbReference type="OrthoDB" id="3437960at2759"/>
<dbReference type="KEGG" id="bpg:Bathy09g02470"/>
<dbReference type="GO" id="GO:0031519">
    <property type="term" value="C:PcG protein complex"/>
    <property type="evidence" value="ECO:0007669"/>
    <property type="project" value="TreeGrafter"/>
</dbReference>
<dbReference type="RefSeq" id="XP_007511206.1">
    <property type="nucleotide sequence ID" value="XM_007511144.1"/>
</dbReference>
<gene>
    <name evidence="8" type="ORF">Bathy09g02470</name>
</gene>
<feature type="region of interest" description="Disordered" evidence="6">
    <location>
        <begin position="1"/>
        <end position="68"/>
    </location>
</feature>
<dbReference type="FunFam" id="3.30.160.60:FF:000125">
    <property type="entry name" value="Putative zinc finger protein 143"/>
    <property type="match status" value="1"/>
</dbReference>
<evidence type="ECO:0000256" key="2">
    <source>
        <dbReference type="ARBA" id="ARBA00022737"/>
    </source>
</evidence>
<keyword evidence="3 5" id="KW-0863">Zinc-finger</keyword>
<dbReference type="SUPFAM" id="SSF57667">
    <property type="entry name" value="beta-beta-alpha zinc fingers"/>
    <property type="match status" value="1"/>
</dbReference>
<evidence type="ECO:0000259" key="7">
    <source>
        <dbReference type="PROSITE" id="PS50157"/>
    </source>
</evidence>
<evidence type="ECO:0000256" key="4">
    <source>
        <dbReference type="ARBA" id="ARBA00022833"/>
    </source>
</evidence>
<feature type="domain" description="C2H2-type" evidence="7">
    <location>
        <begin position="413"/>
        <end position="442"/>
    </location>
</feature>
<sequence>MGLKFVIKQRPAAQDDENENEGEESTKEEELSNVSLLLEQEKTNTEEDDSMMMRREEEEQEQEEQQKCTAEGVPIAFPDEYRGTSAIIITPDGITMHRTSRGAFKCGQCKYCSQPNLKQKCLYNNAVKIQRGENAANNYNNSGVPKARSAMATSYVVPASYANSKAAVAGAAFFDSDQKQKNKLFAPRKFAPTKGKEEEENAAVDGFIRNRGPMAAQSKYIGIIKTSTAKVVVAKNFDVSKEGIAKTATRWRKEKTRVPNVDFDEEEETEKFGSDVYLWKRQKGESCERPTWTPLPETPPETSEKKEMDEDDKALLQPILPGMDDGQRAAAPRRYNFQSNTVAMAANESKDGSSDVKPLLAVPVPSAGGRVYNDKVDPSLLVVACNEPGCLERFLDRPRMLRHVANAHREKRYICTWENCGKAFVDNSKLQRHIVTHTQEKTFLCDVCNASFGLKFNLHTHLKNVHGILP</sequence>
<feature type="compositionally biased region" description="Acidic residues" evidence="6">
    <location>
        <begin position="14"/>
        <end position="23"/>
    </location>
</feature>
<keyword evidence="1" id="KW-0479">Metal-binding</keyword>
<evidence type="ECO:0000256" key="5">
    <source>
        <dbReference type="PROSITE-ProRule" id="PRU00042"/>
    </source>
</evidence>
<reference evidence="8 9" key="1">
    <citation type="submission" date="2011-10" db="EMBL/GenBank/DDBJ databases">
        <authorList>
            <person name="Genoscope - CEA"/>
        </authorList>
    </citation>
    <scope>NUCLEOTIDE SEQUENCE [LARGE SCALE GENOMIC DNA]</scope>
    <source>
        <strain evidence="8 9">RCC 1105</strain>
    </source>
</reference>
<protein>
    <submittedName>
        <fullName evidence="8">Unnamed protein product</fullName>
    </submittedName>
</protein>
<evidence type="ECO:0000256" key="6">
    <source>
        <dbReference type="SAM" id="MobiDB-lite"/>
    </source>
</evidence>
<dbReference type="GO" id="GO:0000785">
    <property type="term" value="C:chromatin"/>
    <property type="evidence" value="ECO:0007669"/>
    <property type="project" value="TreeGrafter"/>
</dbReference>
<keyword evidence="4" id="KW-0862">Zinc</keyword>
<dbReference type="Pfam" id="PF00096">
    <property type="entry name" value="zf-C2H2"/>
    <property type="match status" value="1"/>
</dbReference>
<feature type="domain" description="C2H2-type" evidence="7">
    <location>
        <begin position="443"/>
        <end position="466"/>
    </location>
</feature>
<keyword evidence="2" id="KW-0677">Repeat</keyword>
<dbReference type="Gene3D" id="3.30.160.60">
    <property type="entry name" value="Classic Zinc Finger"/>
    <property type="match status" value="2"/>
</dbReference>
<name>K8FF24_9CHLO</name>
<dbReference type="InterPro" id="IPR036236">
    <property type="entry name" value="Znf_C2H2_sf"/>
</dbReference>
<dbReference type="PANTHER" id="PTHR14003:SF19">
    <property type="entry name" value="YY2 TRANSCRIPTION FACTOR"/>
    <property type="match status" value="1"/>
</dbReference>
<feature type="compositionally biased region" description="Basic and acidic residues" evidence="6">
    <location>
        <begin position="39"/>
        <end position="57"/>
    </location>
</feature>
<dbReference type="PROSITE" id="PS50157">
    <property type="entry name" value="ZINC_FINGER_C2H2_2"/>
    <property type="match status" value="2"/>
</dbReference>
<evidence type="ECO:0000256" key="1">
    <source>
        <dbReference type="ARBA" id="ARBA00022723"/>
    </source>
</evidence>
<dbReference type="GO" id="GO:0000981">
    <property type="term" value="F:DNA-binding transcription factor activity, RNA polymerase II-specific"/>
    <property type="evidence" value="ECO:0007669"/>
    <property type="project" value="TreeGrafter"/>
</dbReference>
<dbReference type="AlphaFoldDB" id="K8FF24"/>
<dbReference type="PANTHER" id="PTHR14003">
    <property type="entry name" value="TRANSCRIPTIONAL REPRESSOR PROTEIN YY"/>
    <property type="match status" value="1"/>
</dbReference>
<evidence type="ECO:0000313" key="8">
    <source>
        <dbReference type="EMBL" id="CCO66766.1"/>
    </source>
</evidence>
<dbReference type="GO" id="GO:0008270">
    <property type="term" value="F:zinc ion binding"/>
    <property type="evidence" value="ECO:0007669"/>
    <property type="project" value="UniProtKB-KW"/>
</dbReference>
<dbReference type="SMART" id="SM00355">
    <property type="entry name" value="ZnF_C2H2"/>
    <property type="match status" value="3"/>
</dbReference>
<dbReference type="GO" id="GO:0000978">
    <property type="term" value="F:RNA polymerase II cis-regulatory region sequence-specific DNA binding"/>
    <property type="evidence" value="ECO:0007669"/>
    <property type="project" value="TreeGrafter"/>
</dbReference>
<accession>K8FF24</accession>
<dbReference type="GeneID" id="19013754"/>
<dbReference type="EMBL" id="FO082270">
    <property type="protein sequence ID" value="CCO66766.1"/>
    <property type="molecule type" value="Genomic_DNA"/>
</dbReference>
<dbReference type="PROSITE" id="PS00028">
    <property type="entry name" value="ZINC_FINGER_C2H2_1"/>
    <property type="match status" value="2"/>
</dbReference>
<dbReference type="Proteomes" id="UP000198341">
    <property type="component" value="Chromosome 9"/>
</dbReference>
<dbReference type="eggNOG" id="KOG1721">
    <property type="taxonomic scope" value="Eukaryota"/>
</dbReference>
<dbReference type="InterPro" id="IPR013087">
    <property type="entry name" value="Znf_C2H2_type"/>
</dbReference>
<organism evidence="8 9">
    <name type="scientific">Bathycoccus prasinos</name>
    <dbReference type="NCBI Taxonomy" id="41875"/>
    <lineage>
        <taxon>Eukaryota</taxon>
        <taxon>Viridiplantae</taxon>
        <taxon>Chlorophyta</taxon>
        <taxon>Mamiellophyceae</taxon>
        <taxon>Mamiellales</taxon>
        <taxon>Bathycoccaceae</taxon>
        <taxon>Bathycoccus</taxon>
    </lineage>
</organism>
<keyword evidence="9" id="KW-1185">Reference proteome</keyword>
<dbReference type="GO" id="GO:0005667">
    <property type="term" value="C:transcription regulator complex"/>
    <property type="evidence" value="ECO:0007669"/>
    <property type="project" value="TreeGrafter"/>
</dbReference>